<dbReference type="SUPFAM" id="SSF46785">
    <property type="entry name" value="Winged helix' DNA-binding domain"/>
    <property type="match status" value="1"/>
</dbReference>
<sequence length="361" mass="42250">MASAGLKSKILEYLAQVDVATRNEIMKATNKSGKRLTMALEELVKEGAVELVSENPRTYRIVRANVVTVDLNDIKSYYDLKFEIFKKLRSFGWRISTHEIVAIALMYARFTKFRILIFGSQGVGKTSLIHAIFGKIGEPIVVQDLHLKNLYEVVRSVKEKTKVIEQQYRHNWGRETLERFDNYKIVPISRIAPSDLLFRFVPIRITQPRRPGKGLFKPVRFEFTNVPIIRDIPDDVFLRLEEALKHVRYFTIDPTWVGEKVVKLKMDEVVNYTDNVSAEFYRINARYDAKMENDFELVNWKVLHEYDSLYLDMASNLQLLLNALEVLKFNYSWLRDEEKAVEQTIDFLKDVFNTFTIMKEA</sequence>
<dbReference type="RefSeq" id="WP_013906236.1">
    <property type="nucleotide sequence ID" value="NC_015680.1"/>
</dbReference>
<dbReference type="KEGG" id="pya:PYCH_15120"/>
<dbReference type="EMBL" id="CP002779">
    <property type="protein sequence ID" value="AEH25180.1"/>
    <property type="molecule type" value="Genomic_DNA"/>
</dbReference>
<evidence type="ECO:0000313" key="1">
    <source>
        <dbReference type="EMBL" id="AEH25180.1"/>
    </source>
</evidence>
<keyword evidence="2" id="KW-1185">Reference proteome</keyword>
<dbReference type="Gene3D" id="3.40.50.300">
    <property type="entry name" value="P-loop containing nucleotide triphosphate hydrolases"/>
    <property type="match status" value="1"/>
</dbReference>
<dbReference type="InterPro" id="IPR027417">
    <property type="entry name" value="P-loop_NTPase"/>
</dbReference>
<gene>
    <name evidence="1" type="ordered locus">PYCH_15120</name>
</gene>
<evidence type="ECO:0000313" key="2">
    <source>
        <dbReference type="Proteomes" id="UP000008386"/>
    </source>
</evidence>
<dbReference type="InterPro" id="IPR036390">
    <property type="entry name" value="WH_DNA-bd_sf"/>
</dbReference>
<proteinExistence type="predicted"/>
<reference evidence="1 2" key="1">
    <citation type="journal article" date="2011" name="J. Bacteriol.">
        <title>Complete genome sequence of the obligate piezophilic hyperthermophilic archaeon Pyrococcus yayanosii CH1.</title>
        <authorList>
            <person name="Jun X."/>
            <person name="Lupeng L."/>
            <person name="Minjuan X."/>
            <person name="Oger P."/>
            <person name="Fengping W."/>
            <person name="Jebbar M."/>
            <person name="Xiang X."/>
        </authorList>
    </citation>
    <scope>NUCLEOTIDE SEQUENCE [LARGE SCALE GENOMIC DNA]</scope>
    <source>
        <strain evidence="2">CH1 / JCM 16557</strain>
    </source>
</reference>
<dbReference type="Proteomes" id="UP000008386">
    <property type="component" value="Chromosome"/>
</dbReference>
<accession>F8AGH9</accession>
<dbReference type="eggNOG" id="arCOG01057">
    <property type="taxonomic scope" value="Archaea"/>
</dbReference>
<organism evidence="1 2">
    <name type="scientific">Pyrococcus yayanosii (strain CH1 / JCM 16557)</name>
    <dbReference type="NCBI Taxonomy" id="529709"/>
    <lineage>
        <taxon>Archaea</taxon>
        <taxon>Methanobacteriati</taxon>
        <taxon>Methanobacteriota</taxon>
        <taxon>Thermococci</taxon>
        <taxon>Thermococcales</taxon>
        <taxon>Thermococcaceae</taxon>
        <taxon>Pyrococcus</taxon>
    </lineage>
</organism>
<dbReference type="HOGENOM" id="CLU_668379_0_0_2"/>
<dbReference type="SUPFAM" id="SSF52540">
    <property type="entry name" value="P-loop containing nucleoside triphosphate hydrolases"/>
    <property type="match status" value="2"/>
</dbReference>
<name>F8AGH9_PYRYC</name>
<dbReference type="GeneID" id="10838082"/>
<protein>
    <submittedName>
        <fullName evidence="1">Uncharacterized protein</fullName>
    </submittedName>
</protein>
<dbReference type="OrthoDB" id="103454at2157"/>
<dbReference type="AlphaFoldDB" id="F8AGH9"/>
<dbReference type="STRING" id="529709.PYCH_15120"/>